<dbReference type="AlphaFoldDB" id="A0A9W6BBH2"/>
<feature type="region of interest" description="Disordered" evidence="7">
    <location>
        <begin position="1"/>
        <end position="20"/>
    </location>
</feature>
<evidence type="ECO:0000256" key="4">
    <source>
        <dbReference type="ARBA" id="ARBA00022723"/>
    </source>
</evidence>
<dbReference type="InterPro" id="IPR040072">
    <property type="entry name" value="Methyltransferase_A"/>
</dbReference>
<evidence type="ECO:0000313" key="9">
    <source>
        <dbReference type="EMBL" id="GLC48698.1"/>
    </source>
</evidence>
<keyword evidence="6" id="KW-0411">Iron-sulfur</keyword>
<dbReference type="GO" id="GO:0030488">
    <property type="term" value="P:tRNA methylation"/>
    <property type="evidence" value="ECO:0007669"/>
    <property type="project" value="TreeGrafter"/>
</dbReference>
<protein>
    <recommendedName>
        <fullName evidence="8">Radical SAM core domain-containing protein</fullName>
    </recommendedName>
</protein>
<dbReference type="InterPro" id="IPR013785">
    <property type="entry name" value="Aldolase_TIM"/>
</dbReference>
<keyword evidence="4" id="KW-0479">Metal-binding</keyword>
<proteinExistence type="predicted"/>
<name>A0A9W6BBH2_9CHLO</name>
<dbReference type="PANTHER" id="PTHR30544:SF9">
    <property type="entry name" value="RADICAL SAM SUPERFAMILY PROTEIN"/>
    <property type="match status" value="1"/>
</dbReference>
<keyword evidence="10" id="KW-1185">Reference proteome</keyword>
<evidence type="ECO:0000256" key="2">
    <source>
        <dbReference type="ARBA" id="ARBA00022485"/>
    </source>
</evidence>
<dbReference type="CDD" id="cd01335">
    <property type="entry name" value="Radical_SAM"/>
    <property type="match status" value="1"/>
</dbReference>
<evidence type="ECO:0000256" key="1">
    <source>
        <dbReference type="ARBA" id="ARBA00001966"/>
    </source>
</evidence>
<dbReference type="SFLD" id="SFLDS00029">
    <property type="entry name" value="Radical_SAM"/>
    <property type="match status" value="1"/>
</dbReference>
<reference evidence="9 10" key="1">
    <citation type="journal article" date="2023" name="Commun. Biol.">
        <title>Reorganization of the ancestral sex-determining regions during the evolution of trioecy in Pleodorina starrii.</title>
        <authorList>
            <person name="Takahashi K."/>
            <person name="Suzuki S."/>
            <person name="Kawai-Toyooka H."/>
            <person name="Yamamoto K."/>
            <person name="Hamaji T."/>
            <person name="Ootsuki R."/>
            <person name="Yamaguchi H."/>
            <person name="Kawachi M."/>
            <person name="Higashiyama T."/>
            <person name="Nozaki H."/>
        </authorList>
    </citation>
    <scope>NUCLEOTIDE SEQUENCE [LARGE SCALE GENOMIC DNA]</scope>
    <source>
        <strain evidence="9 10">NIES-4479</strain>
    </source>
</reference>
<feature type="compositionally biased region" description="Low complexity" evidence="7">
    <location>
        <begin position="580"/>
        <end position="599"/>
    </location>
</feature>
<dbReference type="GO" id="GO:0003824">
    <property type="term" value="F:catalytic activity"/>
    <property type="evidence" value="ECO:0007669"/>
    <property type="project" value="InterPro"/>
</dbReference>
<dbReference type="PANTHER" id="PTHR30544">
    <property type="entry name" value="23S RRNA METHYLTRANSFERASE"/>
    <property type="match status" value="1"/>
</dbReference>
<accession>A0A9W6BBH2</accession>
<dbReference type="Gene3D" id="3.20.20.70">
    <property type="entry name" value="Aldolase class I"/>
    <property type="match status" value="2"/>
</dbReference>
<feature type="region of interest" description="Disordered" evidence="7">
    <location>
        <begin position="401"/>
        <end position="459"/>
    </location>
</feature>
<sequence>MSSIPGGLGALQGSHRPQQSVPLSRCNFSYGFDRWATAAGHRHGLGGWRRPLVALALPAVPCSVRRRATGVSAAAAEAAAAASAPALSPEPSPHHHHHHHREGREALEVQPPPPPPPQWTPPVGRPGLYDASGRLVLKSLTLPELEAWCASEGEEYPANRALQLWRWMYADPPAGSWVRRLEDTVGRQNGFSARFIDKVGSRVSLDGGLHLSQVVRAADGTRKLVFTLTEGEAAGGSVETVLIPIVRQQGLRDRLTICVSSQVGCAMNCQFCYTGRMGLLGNLTPAQIVEQVVEARRFLAQEGERTQLTNLVFMGMGEPLHNTEAVLAAADIVSHYLGLHISHNKITISTVGLVPEMRSVVARSRVQMALSLHATTDEVRDWIVPVNRRYDLASLTSALEELFPKPPDTATQPRRQQHQQQQHPQHQQQEQQEQQEQQQHEQQQAQGEEAGGVSASASGCAEAVGSRRSAVTVVVVPEAAGSRGAVSEPEAEAAGRWLPPVGPTTSSQHRGAAAVHPHLPGANDGSSSCSSGSSGSSGHDSPGASTEVGGSSSRLAGAASSASPSASAVGPGPGAGPGTWAGPATRGGSASTSGGSSSSSGGGGGGGGGRSLLVEYTMLHGINDTLEDAERLASMLSRVHCKVNLIVFNPHAGTRFQPSTEQAVTDFRSALVQRGLVCTIRDSRGDDEMAACGQLGNVGLTFRPSPILEAPERFRRFLLPPPAAKATAAAVSGDATSGGVPLAAA</sequence>
<comment type="cofactor">
    <cofactor evidence="1">
        <name>[4Fe-4S] cluster</name>
        <dbReference type="ChEBI" id="CHEBI:49883"/>
    </cofactor>
</comment>
<feature type="region of interest" description="Disordered" evidence="7">
    <location>
        <begin position="480"/>
        <end position="608"/>
    </location>
</feature>
<feature type="compositionally biased region" description="Low complexity" evidence="7">
    <location>
        <begin position="525"/>
        <end position="570"/>
    </location>
</feature>
<feature type="domain" description="Radical SAM core" evidence="8">
    <location>
        <begin position="251"/>
        <end position="461"/>
    </location>
</feature>
<dbReference type="GO" id="GO:0051539">
    <property type="term" value="F:4 iron, 4 sulfur cluster binding"/>
    <property type="evidence" value="ECO:0007669"/>
    <property type="project" value="UniProtKB-KW"/>
</dbReference>
<evidence type="ECO:0000256" key="5">
    <source>
        <dbReference type="ARBA" id="ARBA00023004"/>
    </source>
</evidence>
<dbReference type="Pfam" id="PF04055">
    <property type="entry name" value="Radical_SAM"/>
    <property type="match status" value="1"/>
</dbReference>
<dbReference type="InterPro" id="IPR007197">
    <property type="entry name" value="rSAM"/>
</dbReference>
<dbReference type="EMBL" id="BRXU01000001">
    <property type="protein sequence ID" value="GLC48698.1"/>
    <property type="molecule type" value="Genomic_DNA"/>
</dbReference>
<keyword evidence="3" id="KW-0949">S-adenosyl-L-methionine</keyword>
<keyword evidence="2" id="KW-0004">4Fe-4S</keyword>
<keyword evidence="5" id="KW-0408">Iron</keyword>
<evidence type="ECO:0000256" key="3">
    <source>
        <dbReference type="ARBA" id="ARBA00022691"/>
    </source>
</evidence>
<feature type="compositionally biased region" description="Low complexity" evidence="7">
    <location>
        <begin position="412"/>
        <end position="448"/>
    </location>
</feature>
<dbReference type="SUPFAM" id="SSF102114">
    <property type="entry name" value="Radical SAM enzymes"/>
    <property type="match status" value="1"/>
</dbReference>
<evidence type="ECO:0000256" key="7">
    <source>
        <dbReference type="SAM" id="MobiDB-lite"/>
    </source>
</evidence>
<feature type="region of interest" description="Disordered" evidence="7">
    <location>
        <begin position="82"/>
        <end position="125"/>
    </location>
</feature>
<dbReference type="Gene3D" id="1.10.150.530">
    <property type="match status" value="1"/>
</dbReference>
<evidence type="ECO:0000256" key="6">
    <source>
        <dbReference type="ARBA" id="ARBA00023014"/>
    </source>
</evidence>
<organism evidence="9 10">
    <name type="scientific">Pleodorina starrii</name>
    <dbReference type="NCBI Taxonomy" id="330485"/>
    <lineage>
        <taxon>Eukaryota</taxon>
        <taxon>Viridiplantae</taxon>
        <taxon>Chlorophyta</taxon>
        <taxon>core chlorophytes</taxon>
        <taxon>Chlorophyceae</taxon>
        <taxon>CS clade</taxon>
        <taxon>Chlamydomonadales</taxon>
        <taxon>Volvocaceae</taxon>
        <taxon>Pleodorina</taxon>
    </lineage>
</organism>
<evidence type="ECO:0000259" key="8">
    <source>
        <dbReference type="PROSITE" id="PS51918"/>
    </source>
</evidence>
<dbReference type="PROSITE" id="PS51918">
    <property type="entry name" value="RADICAL_SAM"/>
    <property type="match status" value="1"/>
</dbReference>
<dbReference type="GO" id="GO:0070475">
    <property type="term" value="P:rRNA base methylation"/>
    <property type="evidence" value="ECO:0007669"/>
    <property type="project" value="TreeGrafter"/>
</dbReference>
<feature type="compositionally biased region" description="Pro residues" evidence="7">
    <location>
        <begin position="110"/>
        <end position="124"/>
    </location>
</feature>
<comment type="caution">
    <text evidence="9">The sequence shown here is derived from an EMBL/GenBank/DDBJ whole genome shotgun (WGS) entry which is preliminary data.</text>
</comment>
<feature type="compositionally biased region" description="Gly residues" evidence="7">
    <location>
        <begin position="1"/>
        <end position="10"/>
    </location>
</feature>
<dbReference type="GO" id="GO:0046872">
    <property type="term" value="F:metal ion binding"/>
    <property type="evidence" value="ECO:0007669"/>
    <property type="project" value="UniProtKB-KW"/>
</dbReference>
<dbReference type="Proteomes" id="UP001165080">
    <property type="component" value="Unassembled WGS sequence"/>
</dbReference>
<dbReference type="InterPro" id="IPR058240">
    <property type="entry name" value="rSAM_sf"/>
</dbReference>
<evidence type="ECO:0000313" key="10">
    <source>
        <dbReference type="Proteomes" id="UP001165080"/>
    </source>
</evidence>
<gene>
    <name evidence="9" type="primary">PLEST006126</name>
    <name evidence="9" type="ORF">PLESTB_000127000</name>
</gene>